<dbReference type="InterPro" id="IPR001031">
    <property type="entry name" value="Thioesterase"/>
</dbReference>
<evidence type="ECO:0000313" key="8">
    <source>
        <dbReference type="EMBL" id="AMR81269.1"/>
    </source>
</evidence>
<dbReference type="STRING" id="1796606.A2G96_26055"/>
<dbReference type="InterPro" id="IPR029058">
    <property type="entry name" value="AB_hydrolase_fold"/>
</dbReference>
<dbReference type="KEGG" id="cnan:A2G96_26055"/>
<protein>
    <recommendedName>
        <fullName evidence="7">Carrier domain-containing protein</fullName>
    </recommendedName>
</protein>
<dbReference type="FunFam" id="3.40.50.12780:FF:000012">
    <property type="entry name" value="Non-ribosomal peptide synthetase"/>
    <property type="match status" value="1"/>
</dbReference>
<dbReference type="CDD" id="cd19543">
    <property type="entry name" value="DCL_NRPS"/>
    <property type="match status" value="2"/>
</dbReference>
<dbReference type="SUPFAM" id="SSF56801">
    <property type="entry name" value="Acetyl-CoA synthetase-like"/>
    <property type="match status" value="3"/>
</dbReference>
<dbReference type="SUPFAM" id="SSF47336">
    <property type="entry name" value="ACP-like"/>
    <property type="match status" value="3"/>
</dbReference>
<feature type="region of interest" description="Disordered" evidence="6">
    <location>
        <begin position="3933"/>
        <end position="3961"/>
    </location>
</feature>
<dbReference type="CDD" id="cd19531">
    <property type="entry name" value="LCL_NRPS-like"/>
    <property type="match status" value="1"/>
</dbReference>
<dbReference type="InterPro" id="IPR000873">
    <property type="entry name" value="AMP-dep_synth/lig_dom"/>
</dbReference>
<evidence type="ECO:0000256" key="4">
    <source>
        <dbReference type="ARBA" id="ARBA00022553"/>
    </source>
</evidence>
<dbReference type="FunFam" id="2.30.38.10:FF:000001">
    <property type="entry name" value="Non-ribosomal peptide synthetase PvdI"/>
    <property type="match status" value="3"/>
</dbReference>
<feature type="domain" description="Carrier" evidence="7">
    <location>
        <begin position="3588"/>
        <end position="3665"/>
    </location>
</feature>
<dbReference type="PANTHER" id="PTHR45527:SF1">
    <property type="entry name" value="FATTY ACID SYNTHASE"/>
    <property type="match status" value="1"/>
</dbReference>
<accession>A0A142JT57</accession>
<dbReference type="InterPro" id="IPR010071">
    <property type="entry name" value="AA_adenyl_dom"/>
</dbReference>
<dbReference type="InterPro" id="IPR020806">
    <property type="entry name" value="PKS_PP-bd"/>
</dbReference>
<evidence type="ECO:0000256" key="5">
    <source>
        <dbReference type="ARBA" id="ARBA00022737"/>
    </source>
</evidence>
<dbReference type="CDD" id="cd17649">
    <property type="entry name" value="A_NRPS_PvdJ-like"/>
    <property type="match status" value="2"/>
</dbReference>
<dbReference type="Gene3D" id="3.30.559.30">
    <property type="entry name" value="Nonribosomal peptide synthetase, condensation domain"/>
    <property type="match status" value="4"/>
</dbReference>
<proteinExistence type="inferred from homology"/>
<dbReference type="FunFam" id="1.10.1200.10:FF:000005">
    <property type="entry name" value="Nonribosomal peptide synthetase 1"/>
    <property type="match status" value="3"/>
</dbReference>
<evidence type="ECO:0000313" key="9">
    <source>
        <dbReference type="Proteomes" id="UP000075238"/>
    </source>
</evidence>
<dbReference type="GO" id="GO:0003824">
    <property type="term" value="F:catalytic activity"/>
    <property type="evidence" value="ECO:0007669"/>
    <property type="project" value="InterPro"/>
</dbReference>
<dbReference type="InterPro" id="IPR045851">
    <property type="entry name" value="AMP-bd_C_sf"/>
</dbReference>
<dbReference type="Pfam" id="PF13193">
    <property type="entry name" value="AMP-binding_C"/>
    <property type="match status" value="3"/>
</dbReference>
<evidence type="ECO:0000256" key="2">
    <source>
        <dbReference type="ARBA" id="ARBA00006432"/>
    </source>
</evidence>
<dbReference type="EMBL" id="CP014845">
    <property type="protein sequence ID" value="AMR81269.1"/>
    <property type="molecule type" value="Genomic_DNA"/>
</dbReference>
<dbReference type="InterPro" id="IPR025110">
    <property type="entry name" value="AMP-bd_C"/>
</dbReference>
<dbReference type="InterPro" id="IPR006162">
    <property type="entry name" value="Ppantetheine_attach_site"/>
</dbReference>
<dbReference type="GO" id="GO:0043041">
    <property type="term" value="P:amino acid activation for nonribosomal peptide biosynthetic process"/>
    <property type="evidence" value="ECO:0007669"/>
    <property type="project" value="TreeGrafter"/>
</dbReference>
<keyword evidence="5" id="KW-0677">Repeat</keyword>
<evidence type="ECO:0000256" key="6">
    <source>
        <dbReference type="SAM" id="MobiDB-lite"/>
    </source>
</evidence>
<dbReference type="SMART" id="SM00823">
    <property type="entry name" value="PKS_PP"/>
    <property type="match status" value="3"/>
</dbReference>
<evidence type="ECO:0000256" key="1">
    <source>
        <dbReference type="ARBA" id="ARBA00001957"/>
    </source>
</evidence>
<dbReference type="CDD" id="cd05930">
    <property type="entry name" value="A_NRPS"/>
    <property type="match status" value="1"/>
</dbReference>
<dbReference type="InterPro" id="IPR036736">
    <property type="entry name" value="ACP-like_sf"/>
</dbReference>
<dbReference type="Gene3D" id="3.40.50.1820">
    <property type="entry name" value="alpha/beta hydrolase"/>
    <property type="match status" value="1"/>
</dbReference>
<comment type="similarity">
    <text evidence="2">Belongs to the ATP-dependent AMP-binding enzyme family.</text>
</comment>
<keyword evidence="9" id="KW-1185">Reference proteome</keyword>
<organism evidence="8 9">
    <name type="scientific">Cupriavidus nantongensis</name>
    <dbReference type="NCBI Taxonomy" id="1796606"/>
    <lineage>
        <taxon>Bacteria</taxon>
        <taxon>Pseudomonadati</taxon>
        <taxon>Pseudomonadota</taxon>
        <taxon>Betaproteobacteria</taxon>
        <taxon>Burkholderiales</taxon>
        <taxon>Burkholderiaceae</taxon>
        <taxon>Cupriavidus</taxon>
    </lineage>
</organism>
<dbReference type="Gene3D" id="3.40.50.980">
    <property type="match status" value="6"/>
</dbReference>
<dbReference type="GO" id="GO:0031177">
    <property type="term" value="F:phosphopantetheine binding"/>
    <property type="evidence" value="ECO:0007669"/>
    <property type="project" value="InterPro"/>
</dbReference>
<dbReference type="PROSITE" id="PS00455">
    <property type="entry name" value="AMP_BINDING"/>
    <property type="match status" value="3"/>
</dbReference>
<keyword evidence="4" id="KW-0597">Phosphoprotein</keyword>
<comment type="cofactor">
    <cofactor evidence="1">
        <name>pantetheine 4'-phosphate</name>
        <dbReference type="ChEBI" id="CHEBI:47942"/>
    </cofactor>
</comment>
<dbReference type="FunFam" id="3.40.50.980:FF:000002">
    <property type="entry name" value="Enterobactin synthetase component F"/>
    <property type="match status" value="1"/>
</dbReference>
<dbReference type="Pfam" id="PF00975">
    <property type="entry name" value="Thioesterase"/>
    <property type="match status" value="1"/>
</dbReference>
<dbReference type="Proteomes" id="UP000075238">
    <property type="component" value="Chromosome 2"/>
</dbReference>
<dbReference type="FunFam" id="3.30.300.30:FF:000010">
    <property type="entry name" value="Enterobactin synthetase component F"/>
    <property type="match status" value="3"/>
</dbReference>
<dbReference type="NCBIfam" id="NF003417">
    <property type="entry name" value="PRK04813.1"/>
    <property type="match status" value="3"/>
</dbReference>
<dbReference type="SUPFAM" id="SSF53474">
    <property type="entry name" value="alpha/beta-Hydrolases"/>
    <property type="match status" value="1"/>
</dbReference>
<sequence>MIEANTAARLAARFATLAPAQRRAFLDKMAGQGIAFSQLPIPALPRPDAAAGYDAPLSYAQQRQWFLYRFAPDSAAYHISSRVELHGQLDAGALQAAFATLAQRHEALRTVFLADSDGKVRQHVQPAASIELPLTDLSADPGSADAQAAAIAEAPFDLARAPLLRVHLLRLGARHHRLVLAMHHIVSDGWSMQLLIDELAAAYRAQRLGQPMPGAAPAIGYTDYAVWQRNWLEAGEQARQLAWWRTTLEGAPGVLALPTDRPRPAVAAYRAQRCEIAIPATLADALRQRAQASGGTLFMALLAGFQALLYRYTGSRDLCVGVPVAGRNRLETERVVGLFVNTQVVRARLDGSQPLSALLGQAREAVLGAQAHQDLPFEQLVEALQPERSVSYHPLFQVVHNHRRGDRAARVSLPDLEIESAPVGERTTALELTLDTREDSDGQVHACFHYAAELFDAGTAERLARHYVRLLSRLADAPEQSLDAVDLLDESEHSSLLALGQGDAPAGETLPVHAHIARHAAACPDAVAVICGDRVLRYGELLARADRLAAVLRARGIGAEDRVGIALSRSPDLIVALLAVMRGGAAYVPFDPAYPKDRLAYLFDDSAIRLLVTEPALLDALPAPAALPVLTMDTVDDAISPLAEQPIHPGQLAYVIYTSGSTGRPKGVCVAHGPLAMHVAATIDAYEMGPHSRELHFLSFAFDGAHERWLCALACGGSLLLRDDALWTPEQTAAAMTRHGVTNAGFPPAYLRQLAEHCEQSGERPPVALYSFGGEAMPRAAFAQARRALAPRTFINGYGPTETVVTPMVWKVGADEAEFAGTYAPIGRPVGARRCYLLDAELNLVPPGVAGELYIGGEGLARGYLNKGGMTAERFVPDPFAGDGSRLYRTGDLARWLPDGQLEYLGRIDQQLKIRGFRIEPGEIEARILAQAGVANAAVIAAEGPSGARLVAYVVPAAGATIDGATLRTALAAELPDYMVPAAFVVLDTLPLTPNGKLDRRALPAPAFDSAQDFIAPEGDAETALAAIWSEVLGLPRVGRADNFFELGGDSILSLQIVARARAAGWVLTPRQLFERQTLAELAAVAAPLAQDVVDGNAVPVGAVPLLPIQADFFDMPMARRHHWNQSVLLDCREAPELPALAAALADVVAHHDALRLRFVQRDGAWQQAYADAEACQDLLWVRHAASEAERLAQCEAAQRSLDLAEGPLLRAVALQCGERWQLLLVIHHLVVDGVSWRVLVEDLRDAYTQRRQGQPAVLPARTASYQRWSQALRANAKERGGEMAHWQTLAQVDASLPCDDSNGALTIADRDIVTLTLPAELTQALLQRAPAAYRTRVNDLLLTALARALAGWIGRAQVLIDLESHGRVAGVDDTLDLSRTVGWFTTLFPVALEGSGALDDAIKTVKEQLRAVPGDGIGFGLLRRFGSPAQQAALVDVPKPEVVFNYLGQLDASFADDSPWRLSADSAGPNQDPATPLSHPLSISGQVQDGQLRLSVAYARRRYRSATIEALAAAFRAELEAVIAHCTAGAAGLTPSDFPLARLAQAGLDALGLAPQRVQELYPLSPMQAGMLFHSVFGEHVGAYTNQLRVDVDGIEPERFRAAWQAVLARHDTLRSGFLHRADPPLQWVARQAALPVLVEDWRGRGEDEIDAFADGQRAQGFDLERPPLMRVALLRTGERRHHLVWTVHHLLLDGWSTAQLLGEVLRHYAGETLPASGGRFADYIGWLQSRDAAAGEAFWKTQLAPLDAPTRLLAALPAPEHGQGQGERHHELDATETAALAGFARAQKVTLNTLVQAAWLLLLQRCTGQPCVAFGATVAGRPAELPAAQQMLGLFINTLPVIASPRPQQAVGDWLREVQALNLALREHEHTPLYDIQRWAGQSGQPLFDSIVVFENYPVDAALRRTPAGLSFSGVRNRAETNYPLTLLFAHTDTLHLTCRFDRAQLAGPHAAQLGQSLFAVLRQLAVDAARPLGEIALMAPPEARAALALGTDPQPYPAAEPVHRLFEARVAEQPDAIALCFGEQRLTYAALNRRANALAHRLIAQGVGPDVPVGVLAERSVEMVVALLAILKAGGAYVPFDPDYPADRLAYMVDDSGVALVLVQCPDAMPVLSRAVAAIDLADPALYEQRGEHNPSPALSPENLAYVIYTSGSTGRPKGAGNRHGALHNRLWWMQAQYRLDGGDTVLQKTPFSFDVSVWEFFWPLMTGARLALAAPGDHRDPRRIAALIAQHRVTTLHFVPAMLQAFVADGADGADGAVAAACASLRHIVCSGEALPADLARRTMALLPHAGLHNLYGPTEAAIDVTHWTCRDDGGHAVPIGRPIANVSAHVLDGAMHPVPDGIAGELYLGGAGLARGYLGRAALTAERFVADPHGAHGERLYRTGDLARRRADGQIEYLGRLDHQVKIRGLRIELGEIEARLLAHGSVREAVAIALTGDGPARLVAYAVPATDATIDTDVLRGWLAQALPDYMVPGAIVVLERMPVTPNGKLDRRALPSPEFAGSSAYEAPQPGVEAVLADIWAAVLKVARVGRHDNFFELGGDSILSLQIVARLRAQDWLLTPRQLFERQTLAAVAEALSPLDGKADAVHTEATPRRTSLRSEDFALVQLSQGQLDGLGLDAARVQDLYPLSPMQAGMLYHSVARADAGSAYINQLRVDVEGLDAARFAQAWRAALGCHDALRTGFLQRGEQPLQWVAHEVELPLAEHDWSAQPPEALPAALDQLAAADLARGFDLECPPLMRLTLVRIGPDRHHLVWTVHHLLLDGWSTSQLLGEVLKRYAGEPVAPVEGRFADYIRWLQQRDAGGAQAFWAGQLDGFDTPTRLAQALPTPAGGEGYALLQHDCGAALTERLSAYARAHKVTLNTVVQAAWLLLLQRYTGQRRVAFGATVAGRPAEVPGSEQMLGLFINTLPVLAAPRPEQPVEDWLRELQGFNLAAREHGHTPLSDIQRWGGQAGQRLFDSILVFENFPLEDALASASRSGLRFATQGSTGLTEYEMDVEVSLRQTLRLGFTYMRRAFDAAQVARICAQMTGLLEAIGTVPGQTVGALSLLTQDEQAALLALGQGDAPAGETLPVHAHIARHAAARPDAVAVICGDQVLRYGELLARADRLAAVLHARGIGAEDRVGIALSRSPDLIVALLAVMRSGAAYVPFDPAYPKDRLAYLFEDSAIRLLVTEPALLDALPAPAALPVLTMDTVDDAISPLAEQPIHPGQLAYVIYTSGSTGRPKGVCVAHGPLAMHVAATIDAYEMGPHSRELHFLSFAFDGAHERWLCALACGGSLLLRDDALWTPEQTAAAMTRHGVTNAGFPPAYLRQLAEHCEQSGECPPVALYSFGGEAMPRAAFAQARRALAPRTFINGYGPTETVVTPMVWKVRADAPAAEFAGTYAPIGRPVGARRCYLLDAELNLVPPGVAGELYIGGEGLARGYLNKGGMTAERFVPDPFAGDGARLYRTGDLARWLPDGQLEYLGRIDQQLKIRGFRIEPGEIEARILAQAGVANAAVIAAEGPSGARLVAYVVAAAGATIDGATLRTALAAELPDYMVPAAFVVLDMLPLTPNGKLDRRALPVPGAESADQYVPPRTEAQRWLAQVWQDVLGVPRVGLDDNFFALGGDSLLSLKVISRVRANRALGLDLKLRDLMRTPTIGQLLPDGEPAAAVAQATPAAALRVLAPGPAHATLPPVACVHAALGTLFDYDAIVAQLGAQRTVYGFQARALADPAWRDASLASIAADYVREWRAAQPHGPYLLLGWSLGAALATLMARELEAQGQTVQWLGLVDPFVPELRPHASATPGWPAALAAFAGRLLPGTEPLALPRDAAPEPDADAVRAVLAPRIAASTAPQAALGADELAHMFLAAHRLGALAAAQRALPVVRAPRAVWWRAGRDSAAARLAGWLGAPREETVLDGVDHHAIVRDPRLLAQLGRSVGPRPESQPDTEARHPATGTATLPT</sequence>
<dbReference type="FunFam" id="3.40.50.980:FF:000001">
    <property type="entry name" value="Non-ribosomal peptide synthetase"/>
    <property type="match status" value="3"/>
</dbReference>
<dbReference type="NCBIfam" id="TIGR01720">
    <property type="entry name" value="NRPS-para261"/>
    <property type="match status" value="1"/>
</dbReference>
<feature type="domain" description="Carrier" evidence="7">
    <location>
        <begin position="1016"/>
        <end position="1090"/>
    </location>
</feature>
<dbReference type="PROSITE" id="PS50075">
    <property type="entry name" value="CARRIER"/>
    <property type="match status" value="3"/>
</dbReference>
<dbReference type="GO" id="GO:0044550">
    <property type="term" value="P:secondary metabolite biosynthetic process"/>
    <property type="evidence" value="ECO:0007669"/>
    <property type="project" value="UniProtKB-ARBA"/>
</dbReference>
<evidence type="ECO:0000256" key="3">
    <source>
        <dbReference type="ARBA" id="ARBA00022450"/>
    </source>
</evidence>
<dbReference type="PROSITE" id="PS00012">
    <property type="entry name" value="PHOSPHOPANTETHEINE"/>
    <property type="match status" value="3"/>
</dbReference>
<name>A0A142JT57_9BURK</name>
<dbReference type="NCBIfam" id="TIGR01733">
    <property type="entry name" value="AA-adenyl-dom"/>
    <property type="match status" value="3"/>
</dbReference>
<dbReference type="InterPro" id="IPR010060">
    <property type="entry name" value="NRPS_synth"/>
</dbReference>
<dbReference type="RefSeq" id="WP_062803081.1">
    <property type="nucleotide sequence ID" value="NZ_CP014845.1"/>
</dbReference>
<dbReference type="PANTHER" id="PTHR45527">
    <property type="entry name" value="NONRIBOSOMAL PEPTIDE SYNTHETASE"/>
    <property type="match status" value="1"/>
</dbReference>
<dbReference type="CDD" id="cd19534">
    <property type="entry name" value="E_NRPS"/>
    <property type="match status" value="1"/>
</dbReference>
<reference evidence="8 9" key="1">
    <citation type="submission" date="2016-03" db="EMBL/GenBank/DDBJ databases">
        <title>Complete genome sequence of a novel chlorpyrifos degrading bacterium, Cupriavidus nantongensis sp. X1.</title>
        <authorList>
            <person name="Fang L."/>
        </authorList>
    </citation>
    <scope>NUCLEOTIDE SEQUENCE [LARGE SCALE GENOMIC DNA]</scope>
    <source>
        <strain evidence="8 9">X1</strain>
    </source>
</reference>
<dbReference type="Gene3D" id="3.30.559.10">
    <property type="entry name" value="Chloramphenicol acetyltransferase-like domain"/>
    <property type="match status" value="4"/>
</dbReference>
<dbReference type="InterPro" id="IPR020845">
    <property type="entry name" value="AMP-binding_CS"/>
</dbReference>
<dbReference type="InterPro" id="IPR001242">
    <property type="entry name" value="Condensation_dom"/>
</dbReference>
<dbReference type="OrthoDB" id="9154499at2"/>
<dbReference type="GO" id="GO:0005829">
    <property type="term" value="C:cytosol"/>
    <property type="evidence" value="ECO:0007669"/>
    <property type="project" value="TreeGrafter"/>
</dbReference>
<dbReference type="Gene3D" id="2.30.38.10">
    <property type="entry name" value="Luciferase, Domain 3"/>
    <property type="match status" value="3"/>
</dbReference>
<feature type="region of interest" description="Disordered" evidence="6">
    <location>
        <begin position="1462"/>
        <end position="1483"/>
    </location>
</feature>
<dbReference type="Gene3D" id="3.30.300.30">
    <property type="match status" value="3"/>
</dbReference>
<dbReference type="Pfam" id="PF00501">
    <property type="entry name" value="AMP-binding"/>
    <property type="match status" value="3"/>
</dbReference>
<evidence type="ECO:0000259" key="7">
    <source>
        <dbReference type="PROSITE" id="PS50075"/>
    </source>
</evidence>
<dbReference type="InterPro" id="IPR023213">
    <property type="entry name" value="CAT-like_dom_sf"/>
</dbReference>
<dbReference type="Pfam" id="PF00668">
    <property type="entry name" value="Condensation"/>
    <property type="match status" value="4"/>
</dbReference>
<dbReference type="Gene3D" id="1.10.1200.10">
    <property type="entry name" value="ACP-like"/>
    <property type="match status" value="3"/>
</dbReference>
<dbReference type="SUPFAM" id="SSF52777">
    <property type="entry name" value="CoA-dependent acyltransferases"/>
    <property type="match status" value="8"/>
</dbReference>
<dbReference type="InterPro" id="IPR009081">
    <property type="entry name" value="PP-bd_ACP"/>
</dbReference>
<keyword evidence="3" id="KW-0596">Phosphopantetheine</keyword>
<dbReference type="Pfam" id="PF00550">
    <property type="entry name" value="PP-binding"/>
    <property type="match status" value="3"/>
</dbReference>
<gene>
    <name evidence="8" type="ORF">A2G96_26055</name>
</gene>
<feature type="domain" description="Carrier" evidence="7">
    <location>
        <begin position="2514"/>
        <end position="2588"/>
    </location>
</feature>